<accession>A0A0C9RVC4</accession>
<dbReference type="EMBL" id="GBYB01012830">
    <property type="protein sequence ID" value="JAG82597.1"/>
    <property type="molecule type" value="Transcribed_RNA"/>
</dbReference>
<evidence type="ECO:0000256" key="3">
    <source>
        <dbReference type="ARBA" id="ARBA00012646"/>
    </source>
</evidence>
<reference evidence="8" key="1">
    <citation type="submission" date="2015-01" db="EMBL/GenBank/DDBJ databases">
        <title>Transcriptome Assembly of Fopius arisanus.</title>
        <authorList>
            <person name="Geib S."/>
        </authorList>
    </citation>
    <scope>NUCLEOTIDE SEQUENCE</scope>
</reference>
<evidence type="ECO:0000313" key="8">
    <source>
        <dbReference type="EMBL" id="JAG82597.1"/>
    </source>
</evidence>
<evidence type="ECO:0000256" key="4">
    <source>
        <dbReference type="ARBA" id="ARBA00022729"/>
    </source>
</evidence>
<dbReference type="PANTHER" id="PTHR11567">
    <property type="entry name" value="ACID PHOSPHATASE-RELATED"/>
    <property type="match status" value="1"/>
</dbReference>
<sequence length="370" mass="42392">MLTTRIYRFLVIVSSVLIGGLGQQLRLVNIVFRHGDRAPLTADGETFPTSPYLTSNFPPYGPSQLTNKGRKRAYELGIHIRNQYDQFLGDFYYPPHIIARSSNTDRTKMSLQLVMAGIFPPVNDQKWNPKLNWQPVVVNYETSPDPLLNPFNCTKYKEELEMVENSLDVQEEKLRYKDLLKNLTEWTGKSFTTGQDYENLYSYLTALYSMELPLPNWTRGIFPEGGVKELALLNLRIKSYTQRLKTLNGGMILRNFTGNMQNAIDETEPNAKMVLLSGHDENIAGLLITLGVFESDHPQYSSAIFMELLGIPAERTRIIIPGCNELCPFKKFVQLYSQLIPSEEDMKCIIGKSLNENHNELSRRKRLRNI</sequence>
<comment type="similarity">
    <text evidence="2">Belongs to the histidine acid phosphatase family.</text>
</comment>
<gene>
    <name evidence="8" type="primary">ACPH1_1</name>
    <name evidence="8" type="ORF">g.38507</name>
</gene>
<dbReference type="CDD" id="cd07061">
    <property type="entry name" value="HP_HAP_like"/>
    <property type="match status" value="1"/>
</dbReference>
<dbReference type="AlphaFoldDB" id="A0A0C9RVC4"/>
<name>A0A0C9RVC4_9HYME</name>
<dbReference type="InterPro" id="IPR050645">
    <property type="entry name" value="Histidine_acid_phosphatase"/>
</dbReference>
<dbReference type="Gene3D" id="3.40.50.1240">
    <property type="entry name" value="Phosphoglycerate mutase-like"/>
    <property type="match status" value="1"/>
</dbReference>
<organism evidence="8">
    <name type="scientific">Fopius arisanus</name>
    <dbReference type="NCBI Taxonomy" id="64838"/>
    <lineage>
        <taxon>Eukaryota</taxon>
        <taxon>Metazoa</taxon>
        <taxon>Ecdysozoa</taxon>
        <taxon>Arthropoda</taxon>
        <taxon>Hexapoda</taxon>
        <taxon>Insecta</taxon>
        <taxon>Pterygota</taxon>
        <taxon>Neoptera</taxon>
        <taxon>Endopterygota</taxon>
        <taxon>Hymenoptera</taxon>
        <taxon>Apocrita</taxon>
        <taxon>Ichneumonoidea</taxon>
        <taxon>Braconidae</taxon>
        <taxon>Opiinae</taxon>
        <taxon>Fopius</taxon>
    </lineage>
</organism>
<dbReference type="InterPro" id="IPR000560">
    <property type="entry name" value="His_Pase_clade-2"/>
</dbReference>
<dbReference type="InterPro" id="IPR033379">
    <property type="entry name" value="Acid_Pase_AS"/>
</dbReference>
<evidence type="ECO:0000256" key="6">
    <source>
        <dbReference type="ARBA" id="ARBA00023157"/>
    </source>
</evidence>
<dbReference type="PANTHER" id="PTHR11567:SF211">
    <property type="entry name" value="PROSTATIC ACID PHOSPHATASE"/>
    <property type="match status" value="1"/>
</dbReference>
<evidence type="ECO:0000256" key="7">
    <source>
        <dbReference type="ARBA" id="ARBA00023180"/>
    </source>
</evidence>
<keyword evidence="4" id="KW-0732">Signal</keyword>
<evidence type="ECO:0000256" key="2">
    <source>
        <dbReference type="ARBA" id="ARBA00005375"/>
    </source>
</evidence>
<keyword evidence="6" id="KW-1015">Disulfide bond</keyword>
<evidence type="ECO:0000256" key="1">
    <source>
        <dbReference type="ARBA" id="ARBA00000032"/>
    </source>
</evidence>
<dbReference type="SUPFAM" id="SSF53254">
    <property type="entry name" value="Phosphoglycerate mutase-like"/>
    <property type="match status" value="1"/>
</dbReference>
<dbReference type="GO" id="GO:0003993">
    <property type="term" value="F:acid phosphatase activity"/>
    <property type="evidence" value="ECO:0007669"/>
    <property type="project" value="UniProtKB-EC"/>
</dbReference>
<dbReference type="PROSITE" id="PS00616">
    <property type="entry name" value="HIS_ACID_PHOSPHAT_1"/>
    <property type="match status" value="1"/>
</dbReference>
<keyword evidence="5" id="KW-0378">Hydrolase</keyword>
<proteinExistence type="inferred from homology"/>
<protein>
    <recommendedName>
        <fullName evidence="3">acid phosphatase</fullName>
        <ecNumber evidence="3">3.1.3.2</ecNumber>
    </recommendedName>
</protein>
<evidence type="ECO:0000256" key="5">
    <source>
        <dbReference type="ARBA" id="ARBA00022801"/>
    </source>
</evidence>
<dbReference type="Pfam" id="PF00328">
    <property type="entry name" value="His_Phos_2"/>
    <property type="match status" value="1"/>
</dbReference>
<dbReference type="EC" id="3.1.3.2" evidence="3"/>
<dbReference type="InterPro" id="IPR029033">
    <property type="entry name" value="His_PPase_superfam"/>
</dbReference>
<comment type="catalytic activity">
    <reaction evidence="1">
        <text>a phosphate monoester + H2O = an alcohol + phosphate</text>
        <dbReference type="Rhea" id="RHEA:15017"/>
        <dbReference type="ChEBI" id="CHEBI:15377"/>
        <dbReference type="ChEBI" id="CHEBI:30879"/>
        <dbReference type="ChEBI" id="CHEBI:43474"/>
        <dbReference type="ChEBI" id="CHEBI:67140"/>
        <dbReference type="EC" id="3.1.3.2"/>
    </reaction>
</comment>
<keyword evidence="7" id="KW-0325">Glycoprotein</keyword>